<sequence length="252" mass="28495">MAITAIIIDDEQNARFNLKILIEDFCPEVNVIGEAESAEQARALIEEQKPDLLFLDINMPNEDGFDLLESIEDKNFSVIFITAHNQYALKAIKAGAIDYLEKPIDVEDLQKAVAKISGSTEKIGNIDVESIRSILDKYQNESKVDTIAIPTLTGYEIIKTADIVRLEADESYTKIFLNDGKKCTSSMTIARYEKVLNKNVFFRVHKSHIINTRDHLKEFNRHEGNVAIMDNGTAIPVSRRKLTEFINAIKTF</sequence>
<keyword evidence="5" id="KW-1185">Reference proteome</keyword>
<evidence type="ECO:0000256" key="1">
    <source>
        <dbReference type="PROSITE-ProRule" id="PRU00169"/>
    </source>
</evidence>
<dbReference type="Pfam" id="PF00072">
    <property type="entry name" value="Response_reg"/>
    <property type="match status" value="1"/>
</dbReference>
<dbReference type="InterPro" id="IPR046947">
    <property type="entry name" value="LytR-like"/>
</dbReference>
<dbReference type="InterPro" id="IPR007492">
    <property type="entry name" value="LytTR_DNA-bd_dom"/>
</dbReference>
<feature type="domain" description="Response regulatory" evidence="2">
    <location>
        <begin position="4"/>
        <end position="117"/>
    </location>
</feature>
<dbReference type="PROSITE" id="PS50930">
    <property type="entry name" value="HTH_LYTTR"/>
    <property type="match status" value="1"/>
</dbReference>
<dbReference type="AlphaFoldDB" id="A0A5C6RXY0"/>
<evidence type="ECO:0000259" key="2">
    <source>
        <dbReference type="PROSITE" id="PS50110"/>
    </source>
</evidence>
<name>A0A5C6RXY0_9FLAO</name>
<reference evidence="4 5" key="1">
    <citation type="submission" date="2019-08" db="EMBL/GenBank/DDBJ databases">
        <title>Genome of Vicingus serpentipes NCIMB 15042.</title>
        <authorList>
            <person name="Bowman J.P."/>
        </authorList>
    </citation>
    <scope>NUCLEOTIDE SEQUENCE [LARGE SCALE GENOMIC DNA]</scope>
    <source>
        <strain evidence="4 5">NCIMB 15042</strain>
    </source>
</reference>
<dbReference type="Gene3D" id="3.40.50.2300">
    <property type="match status" value="1"/>
</dbReference>
<dbReference type="Gene3D" id="2.40.50.1020">
    <property type="entry name" value="LytTr DNA-binding domain"/>
    <property type="match status" value="1"/>
</dbReference>
<protein>
    <submittedName>
        <fullName evidence="4">Response regulator transcription factor</fullName>
    </submittedName>
</protein>
<dbReference type="GO" id="GO:0000156">
    <property type="term" value="F:phosphorelay response regulator activity"/>
    <property type="evidence" value="ECO:0007669"/>
    <property type="project" value="InterPro"/>
</dbReference>
<organism evidence="4 5">
    <name type="scientific">Vicingus serpentipes</name>
    <dbReference type="NCBI Taxonomy" id="1926625"/>
    <lineage>
        <taxon>Bacteria</taxon>
        <taxon>Pseudomonadati</taxon>
        <taxon>Bacteroidota</taxon>
        <taxon>Flavobacteriia</taxon>
        <taxon>Flavobacteriales</taxon>
        <taxon>Vicingaceae</taxon>
        <taxon>Vicingus</taxon>
    </lineage>
</organism>
<dbReference type="Proteomes" id="UP000321721">
    <property type="component" value="Unassembled WGS sequence"/>
</dbReference>
<dbReference type="InterPro" id="IPR011006">
    <property type="entry name" value="CheY-like_superfamily"/>
</dbReference>
<feature type="domain" description="HTH LytTR-type" evidence="3">
    <location>
        <begin position="147"/>
        <end position="251"/>
    </location>
</feature>
<dbReference type="SMART" id="SM00850">
    <property type="entry name" value="LytTR"/>
    <property type="match status" value="1"/>
</dbReference>
<comment type="caution">
    <text evidence="4">The sequence shown here is derived from an EMBL/GenBank/DDBJ whole genome shotgun (WGS) entry which is preliminary data.</text>
</comment>
<evidence type="ECO:0000313" key="4">
    <source>
        <dbReference type="EMBL" id="TXB67228.1"/>
    </source>
</evidence>
<evidence type="ECO:0000313" key="5">
    <source>
        <dbReference type="Proteomes" id="UP000321721"/>
    </source>
</evidence>
<dbReference type="InterPro" id="IPR001789">
    <property type="entry name" value="Sig_transdc_resp-reg_receiver"/>
</dbReference>
<evidence type="ECO:0000259" key="3">
    <source>
        <dbReference type="PROSITE" id="PS50930"/>
    </source>
</evidence>
<accession>A0A5C6RXY0</accession>
<dbReference type="SUPFAM" id="SSF52172">
    <property type="entry name" value="CheY-like"/>
    <property type="match status" value="1"/>
</dbReference>
<dbReference type="SMART" id="SM00448">
    <property type="entry name" value="REC"/>
    <property type="match status" value="1"/>
</dbReference>
<proteinExistence type="predicted"/>
<dbReference type="Pfam" id="PF04397">
    <property type="entry name" value="LytTR"/>
    <property type="match status" value="1"/>
</dbReference>
<feature type="modified residue" description="4-aspartylphosphate" evidence="1">
    <location>
        <position position="56"/>
    </location>
</feature>
<keyword evidence="1" id="KW-0597">Phosphoprotein</keyword>
<dbReference type="PANTHER" id="PTHR37299:SF1">
    <property type="entry name" value="STAGE 0 SPORULATION PROTEIN A HOMOLOG"/>
    <property type="match status" value="1"/>
</dbReference>
<dbReference type="PANTHER" id="PTHR37299">
    <property type="entry name" value="TRANSCRIPTIONAL REGULATOR-RELATED"/>
    <property type="match status" value="1"/>
</dbReference>
<dbReference type="GO" id="GO:0003677">
    <property type="term" value="F:DNA binding"/>
    <property type="evidence" value="ECO:0007669"/>
    <property type="project" value="InterPro"/>
</dbReference>
<dbReference type="RefSeq" id="WP_147098575.1">
    <property type="nucleotide sequence ID" value="NZ_VOOS01000001.1"/>
</dbReference>
<dbReference type="EMBL" id="VOOS01000001">
    <property type="protein sequence ID" value="TXB67228.1"/>
    <property type="molecule type" value="Genomic_DNA"/>
</dbReference>
<dbReference type="OrthoDB" id="2168082at2"/>
<gene>
    <name evidence="4" type="ORF">FRY74_03320</name>
</gene>
<dbReference type="PROSITE" id="PS50110">
    <property type="entry name" value="RESPONSE_REGULATORY"/>
    <property type="match status" value="1"/>
</dbReference>